<keyword evidence="2" id="KW-0812">Transmembrane</keyword>
<keyword evidence="2" id="KW-0472">Membrane</keyword>
<evidence type="ECO:0000313" key="5">
    <source>
        <dbReference type="Proteomes" id="UP000483004"/>
    </source>
</evidence>
<dbReference type="SUPFAM" id="SSF52317">
    <property type="entry name" value="Class I glutamine amidotransferase-like"/>
    <property type="match status" value="2"/>
</dbReference>
<dbReference type="OrthoDB" id="3992151at2"/>
<dbReference type="Gene3D" id="3.40.50.880">
    <property type="match status" value="2"/>
</dbReference>
<evidence type="ECO:0000313" key="4">
    <source>
        <dbReference type="EMBL" id="KAB2389987.1"/>
    </source>
</evidence>
<name>A0A6L3W8R5_9ACTN</name>
<evidence type="ECO:0000256" key="2">
    <source>
        <dbReference type="SAM" id="Phobius"/>
    </source>
</evidence>
<evidence type="ECO:0000259" key="3">
    <source>
        <dbReference type="Pfam" id="PF01965"/>
    </source>
</evidence>
<feature type="region of interest" description="Disordered" evidence="1">
    <location>
        <begin position="29"/>
        <end position="117"/>
    </location>
</feature>
<proteinExistence type="predicted"/>
<feature type="domain" description="DJ-1/PfpI" evidence="3">
    <location>
        <begin position="188"/>
        <end position="342"/>
    </location>
</feature>
<keyword evidence="2" id="KW-1133">Transmembrane helix</keyword>
<dbReference type="PANTHER" id="PTHR43130">
    <property type="entry name" value="ARAC-FAMILY TRANSCRIPTIONAL REGULATOR"/>
    <property type="match status" value="1"/>
</dbReference>
<feature type="transmembrane region" description="Helical" evidence="2">
    <location>
        <begin position="551"/>
        <end position="572"/>
    </location>
</feature>
<reference evidence="4 5" key="1">
    <citation type="submission" date="2019-09" db="EMBL/GenBank/DDBJ databases">
        <title>Actinomadura physcomitrii sp. nov., a novel actinomycete isolated from moss [Physcomitrium sphaericum (Ludw) Fuernr].</title>
        <authorList>
            <person name="Liu C."/>
            <person name="Zhuang X."/>
        </authorList>
    </citation>
    <scope>NUCLEOTIDE SEQUENCE [LARGE SCALE GENOMIC DNA]</scope>
    <source>
        <strain evidence="4 5">CYP1-1B</strain>
    </source>
</reference>
<sequence>MPAGALITEGAPYVRCSRAQLLDLARRLRHRRRPGPRPAVPHPGLRAHPPAAAVDRDEGRHRVPFPGRLARRGARAGPRGGRWPGRAPGRRAVGGARVPRRGFGRSHACGAGPGPEATRLSAVRKKQGARVLRILGRGLVVLVALFLVPGVEFLISSRGFASYRYAPPPARQLPAVAPPAHAPGKPTVAVVVGNAGSNVADTLVPYDVLASTGRFNVYTVAPERRPVPLLGGLDLVPDLDFAQLSTRLGGRAPDVTVVPEMPSDEDSDRRVIGWLRSTASRGLVLSVCTGARLAADAGLLDGREATTHWYRLSGLQDAHPAVHWRRGVRYIDDGNVITTGGLLSSVDGTLRVIERLAGTDTAAAAARTVGWRHYSPGAPARMPESRLSPSNAIVHLLNLGFRSNNSTLGVVLTGGVGELELASIFSPYAEVKAARTVAIASTATVRSRHGLTFVPRRRLADVGDDVDRLMVPGTTAAASPDPAIAAAARRAGVPLEYPHRRPGFAFDPVLSSMARTFDRPTARWTRKILEYPAADLGTSGSSWPWTPTLRLVLFGLVGVVALAIVRITARLIMTGSLRSRSADRPADGTPSGGRDSLGEDKEMP</sequence>
<keyword evidence="5" id="KW-1185">Reference proteome</keyword>
<dbReference type="PANTHER" id="PTHR43130:SF3">
    <property type="entry name" value="HTH-TYPE TRANSCRIPTIONAL REGULATOR RV1931C"/>
    <property type="match status" value="1"/>
</dbReference>
<dbReference type="AlphaFoldDB" id="A0A6L3W8R5"/>
<dbReference type="Proteomes" id="UP000483004">
    <property type="component" value="Unassembled WGS sequence"/>
</dbReference>
<feature type="transmembrane region" description="Helical" evidence="2">
    <location>
        <begin position="134"/>
        <end position="155"/>
    </location>
</feature>
<dbReference type="EMBL" id="WBMR01000002">
    <property type="protein sequence ID" value="KAB2389987.1"/>
    <property type="molecule type" value="Genomic_DNA"/>
</dbReference>
<gene>
    <name evidence="4" type="ORF">F9B16_01715</name>
</gene>
<dbReference type="Pfam" id="PF01965">
    <property type="entry name" value="DJ-1_PfpI"/>
    <property type="match status" value="1"/>
</dbReference>
<protein>
    <submittedName>
        <fullName evidence="4">AraC family transcriptional regulator</fullName>
    </submittedName>
</protein>
<comment type="caution">
    <text evidence="4">The sequence shown here is derived from an EMBL/GenBank/DDBJ whole genome shotgun (WGS) entry which is preliminary data.</text>
</comment>
<feature type="region of interest" description="Disordered" evidence="1">
    <location>
        <begin position="578"/>
        <end position="604"/>
    </location>
</feature>
<accession>A0A6L3W8R5</accession>
<dbReference type="InterPro" id="IPR002818">
    <property type="entry name" value="DJ-1/PfpI"/>
</dbReference>
<organism evidence="4 5">
    <name type="scientific">Actinomadura montaniterrae</name>
    <dbReference type="NCBI Taxonomy" id="1803903"/>
    <lineage>
        <taxon>Bacteria</taxon>
        <taxon>Bacillati</taxon>
        <taxon>Actinomycetota</taxon>
        <taxon>Actinomycetes</taxon>
        <taxon>Streptosporangiales</taxon>
        <taxon>Thermomonosporaceae</taxon>
        <taxon>Actinomadura</taxon>
    </lineage>
</organism>
<evidence type="ECO:0000256" key="1">
    <source>
        <dbReference type="SAM" id="MobiDB-lite"/>
    </source>
</evidence>
<dbReference type="InterPro" id="IPR029062">
    <property type="entry name" value="Class_I_gatase-like"/>
</dbReference>
<dbReference type="InterPro" id="IPR052158">
    <property type="entry name" value="INH-QAR"/>
</dbReference>
<feature type="compositionally biased region" description="Low complexity" evidence="1">
    <location>
        <begin position="84"/>
        <end position="97"/>
    </location>
</feature>